<proteinExistence type="predicted"/>
<gene>
    <name evidence="2" type="ORF">GCM10008917_27830</name>
</gene>
<protein>
    <recommendedName>
        <fullName evidence="4">Replication protein</fullName>
    </recommendedName>
</protein>
<dbReference type="Proteomes" id="UP001400965">
    <property type="component" value="Unassembled WGS sequence"/>
</dbReference>
<organism evidence="2 3">
    <name type="scientific">Paraclostridium tenue</name>
    <dbReference type="NCBI Taxonomy" id="1737"/>
    <lineage>
        <taxon>Bacteria</taxon>
        <taxon>Bacillati</taxon>
        <taxon>Bacillota</taxon>
        <taxon>Clostridia</taxon>
        <taxon>Peptostreptococcales</taxon>
        <taxon>Peptostreptococcaceae</taxon>
        <taxon>Paraclostridium</taxon>
    </lineage>
</organism>
<keyword evidence="3" id="KW-1185">Reference proteome</keyword>
<keyword evidence="1" id="KW-0175">Coiled coil</keyword>
<sequence>MKTMNFCDHLYDESTDGYIQILKLNNKNNKTERTIKIYNTKNEGLKDVVEELHRKEDVFLAPNTMFVPKRRVENIRQFRALFQDIDCESIGIEKTETVYRIWMMHYEGKIPEPSMVVDSGRGIHLYWRIQNAPYGALNTWQELQDYIYYNLKHLGADRRATDGARVLRLPGTINSRCAANCEVLYIDNEIEYSMYELREQYLNYKPKSYQFKMHQTKKIDNKVISNRFFNSYSLHMERANDLETLCRIRKYNMTGYRNMAVHCYAYWKGIYVRNEYELENTVIEFNNAFTEPLKETEVKAVLRCIPKAIDRFIAYEQGIRSGERKRVSKGMRDKEGYWYKNETLIDRLGITIKEQKHMKTIIGIDEKYNRNNERRRVARRNEYGLTKKQQELKILQDKIKLLKNEGLTNKIISEKLSIPLKTLERHITKMRKDNLI</sequence>
<evidence type="ECO:0000313" key="3">
    <source>
        <dbReference type="Proteomes" id="UP001400965"/>
    </source>
</evidence>
<comment type="caution">
    <text evidence="2">The sequence shown here is derived from an EMBL/GenBank/DDBJ whole genome shotgun (WGS) entry which is preliminary data.</text>
</comment>
<name>A0ABN1MAT7_9FIRM</name>
<dbReference type="RefSeq" id="WP_346047053.1">
    <property type="nucleotide sequence ID" value="NZ_BAAACP010000030.1"/>
</dbReference>
<reference evidence="2 3" key="1">
    <citation type="journal article" date="2019" name="Int. J. Syst. Evol. Microbiol.">
        <title>The Global Catalogue of Microorganisms (GCM) 10K type strain sequencing project: providing services to taxonomists for standard genome sequencing and annotation.</title>
        <authorList>
            <consortium name="The Broad Institute Genomics Platform"/>
            <consortium name="The Broad Institute Genome Sequencing Center for Infectious Disease"/>
            <person name="Wu L."/>
            <person name="Ma J."/>
        </authorList>
    </citation>
    <scope>NUCLEOTIDE SEQUENCE [LARGE SCALE GENOMIC DNA]</scope>
    <source>
        <strain evidence="2 3">JCM 6486</strain>
    </source>
</reference>
<dbReference type="EMBL" id="BAAACP010000030">
    <property type="protein sequence ID" value="GAA0866467.1"/>
    <property type="molecule type" value="Genomic_DNA"/>
</dbReference>
<feature type="coiled-coil region" evidence="1">
    <location>
        <begin position="21"/>
        <end position="55"/>
    </location>
</feature>
<accession>A0ABN1MAT7</accession>
<evidence type="ECO:0000256" key="1">
    <source>
        <dbReference type="SAM" id="Coils"/>
    </source>
</evidence>
<evidence type="ECO:0008006" key="4">
    <source>
        <dbReference type="Google" id="ProtNLM"/>
    </source>
</evidence>
<evidence type="ECO:0000313" key="2">
    <source>
        <dbReference type="EMBL" id="GAA0866467.1"/>
    </source>
</evidence>